<organism evidence="12 13">
    <name type="scientific">Microvirgula aerodenitrificans</name>
    <dbReference type="NCBI Taxonomy" id="57480"/>
    <lineage>
        <taxon>Bacteria</taxon>
        <taxon>Pseudomonadati</taxon>
        <taxon>Pseudomonadota</taxon>
        <taxon>Betaproteobacteria</taxon>
        <taxon>Neisseriales</taxon>
        <taxon>Aquaspirillaceae</taxon>
        <taxon>Microvirgula</taxon>
    </lineage>
</organism>
<dbReference type="GO" id="GO:0005524">
    <property type="term" value="F:ATP binding"/>
    <property type="evidence" value="ECO:0007669"/>
    <property type="project" value="UniProtKB-KW"/>
</dbReference>
<evidence type="ECO:0000256" key="2">
    <source>
        <dbReference type="ARBA" id="ARBA00022475"/>
    </source>
</evidence>
<keyword evidence="5" id="KW-0547">Nucleotide-binding</keyword>
<dbReference type="InterPro" id="IPR011006">
    <property type="entry name" value="CheY-like_superfamily"/>
</dbReference>
<dbReference type="GO" id="GO:0005886">
    <property type="term" value="C:plasma membrane"/>
    <property type="evidence" value="ECO:0007669"/>
    <property type="project" value="UniProtKB-SubCell"/>
</dbReference>
<dbReference type="Proteomes" id="UP000244173">
    <property type="component" value="Chromosome"/>
</dbReference>
<name>A0A2S0P8U9_9NEIS</name>
<evidence type="ECO:0000313" key="12">
    <source>
        <dbReference type="EMBL" id="AVY93819.1"/>
    </source>
</evidence>
<keyword evidence="9" id="KW-0472">Membrane</keyword>
<dbReference type="EMBL" id="CP028519">
    <property type="protein sequence ID" value="AVY93819.1"/>
    <property type="molecule type" value="Genomic_DNA"/>
</dbReference>
<evidence type="ECO:0000256" key="7">
    <source>
        <dbReference type="ARBA" id="ARBA00022989"/>
    </source>
</evidence>
<evidence type="ECO:0000256" key="10">
    <source>
        <dbReference type="PROSITE-ProRule" id="PRU00169"/>
    </source>
</evidence>
<accession>A0A2S0P8U9</accession>
<comment type="subcellular location">
    <subcellularLocation>
        <location evidence="1">Cell membrane</location>
        <topology evidence="1">Multi-pass membrane protein</topology>
    </subcellularLocation>
</comment>
<evidence type="ECO:0000256" key="4">
    <source>
        <dbReference type="ARBA" id="ARBA00022692"/>
    </source>
</evidence>
<dbReference type="InterPro" id="IPR036641">
    <property type="entry name" value="HPT_dom_sf"/>
</dbReference>
<feature type="domain" description="Response regulatory" evidence="11">
    <location>
        <begin position="9"/>
        <end position="128"/>
    </location>
</feature>
<evidence type="ECO:0000313" key="13">
    <source>
        <dbReference type="Proteomes" id="UP000244173"/>
    </source>
</evidence>
<dbReference type="PROSITE" id="PS50110">
    <property type="entry name" value="RESPONSE_REGULATORY"/>
    <property type="match status" value="1"/>
</dbReference>
<keyword evidence="3 10" id="KW-0597">Phosphoprotein</keyword>
<sequence>MVVSPWSLSVLLVDDVSLNRDIVARMLSGLGHRAETVPTGSDALERGRQQVFDLVLMDVHMPGLDGLETTRCWRDPAAGLLDPDTPVIALTADGRPVGRTLALQAGMNGCLTKPVGLAQLSGAIDLAISLQLERGIDLAPNPALLRPLLDAADPAVSRGLLAGYARIRVDWRSQERQRLLGSLHALKGCAGQTGMARIQARVERLETRVWQGGWPSRRAIRALGRVIRSVNA</sequence>
<evidence type="ECO:0000256" key="6">
    <source>
        <dbReference type="ARBA" id="ARBA00022840"/>
    </source>
</evidence>
<evidence type="ECO:0000256" key="5">
    <source>
        <dbReference type="ARBA" id="ARBA00022741"/>
    </source>
</evidence>
<dbReference type="SUPFAM" id="SSF52172">
    <property type="entry name" value="CheY-like"/>
    <property type="match status" value="1"/>
</dbReference>
<keyword evidence="4" id="KW-0812">Transmembrane</keyword>
<dbReference type="PANTHER" id="PTHR45339:SF1">
    <property type="entry name" value="HYBRID SIGNAL TRANSDUCTION HISTIDINE KINASE J"/>
    <property type="match status" value="1"/>
</dbReference>
<protein>
    <recommendedName>
        <fullName evidence="11">Response regulatory domain-containing protein</fullName>
    </recommendedName>
</protein>
<dbReference type="CDD" id="cd17546">
    <property type="entry name" value="REC_hyHK_CKI1_RcsC-like"/>
    <property type="match status" value="1"/>
</dbReference>
<dbReference type="SMART" id="SM00448">
    <property type="entry name" value="REC"/>
    <property type="match status" value="1"/>
</dbReference>
<dbReference type="Pfam" id="PF00072">
    <property type="entry name" value="Response_reg"/>
    <property type="match status" value="1"/>
</dbReference>
<dbReference type="KEGG" id="maer:DAI18_07000"/>
<keyword evidence="2" id="KW-1003">Cell membrane</keyword>
<keyword evidence="7" id="KW-1133">Transmembrane helix</keyword>
<proteinExistence type="predicted"/>
<evidence type="ECO:0000259" key="11">
    <source>
        <dbReference type="PROSITE" id="PS50110"/>
    </source>
</evidence>
<gene>
    <name evidence="12" type="ORF">DAI18_07000</name>
</gene>
<evidence type="ECO:0000256" key="3">
    <source>
        <dbReference type="ARBA" id="ARBA00022553"/>
    </source>
</evidence>
<keyword evidence="6" id="KW-0067">ATP-binding</keyword>
<dbReference type="SUPFAM" id="SSF47226">
    <property type="entry name" value="Histidine-containing phosphotransfer domain, HPT domain"/>
    <property type="match status" value="1"/>
</dbReference>
<dbReference type="GO" id="GO:0000160">
    <property type="term" value="P:phosphorelay signal transduction system"/>
    <property type="evidence" value="ECO:0007669"/>
    <property type="project" value="UniProtKB-KW"/>
</dbReference>
<dbReference type="Gene3D" id="3.40.50.2300">
    <property type="match status" value="1"/>
</dbReference>
<dbReference type="AlphaFoldDB" id="A0A2S0P8U9"/>
<feature type="modified residue" description="4-aspartylphosphate" evidence="10">
    <location>
        <position position="58"/>
    </location>
</feature>
<dbReference type="InterPro" id="IPR001789">
    <property type="entry name" value="Sig_transdc_resp-reg_receiver"/>
</dbReference>
<evidence type="ECO:0000256" key="1">
    <source>
        <dbReference type="ARBA" id="ARBA00004651"/>
    </source>
</evidence>
<reference evidence="12 13" key="1">
    <citation type="submission" date="2018-04" db="EMBL/GenBank/DDBJ databases">
        <title>Denitrifier Microvirgula.</title>
        <authorList>
            <person name="Anderson E."/>
            <person name="Jang J."/>
            <person name="Ishii S."/>
        </authorList>
    </citation>
    <scope>NUCLEOTIDE SEQUENCE [LARGE SCALE GENOMIC DNA]</scope>
    <source>
        <strain evidence="12 13">BE2.4</strain>
    </source>
</reference>
<evidence type="ECO:0000256" key="8">
    <source>
        <dbReference type="ARBA" id="ARBA00023012"/>
    </source>
</evidence>
<evidence type="ECO:0000256" key="9">
    <source>
        <dbReference type="ARBA" id="ARBA00023136"/>
    </source>
</evidence>
<keyword evidence="8" id="KW-0902">Two-component regulatory system</keyword>
<keyword evidence="13" id="KW-1185">Reference proteome</keyword>
<dbReference type="PANTHER" id="PTHR45339">
    <property type="entry name" value="HYBRID SIGNAL TRANSDUCTION HISTIDINE KINASE J"/>
    <property type="match status" value="1"/>
</dbReference>